<dbReference type="Pfam" id="PF01553">
    <property type="entry name" value="Acyltransferase"/>
    <property type="match status" value="2"/>
</dbReference>
<keyword evidence="2" id="KW-1133">Transmembrane helix</keyword>
<name>A0A6A6UU23_9PEZI</name>
<keyword evidence="5" id="KW-1185">Reference proteome</keyword>
<dbReference type="EMBL" id="MU004230">
    <property type="protein sequence ID" value="KAF2675320.1"/>
    <property type="molecule type" value="Genomic_DNA"/>
</dbReference>
<feature type="transmembrane region" description="Helical" evidence="2">
    <location>
        <begin position="6"/>
        <end position="24"/>
    </location>
</feature>
<dbReference type="PANTHER" id="PTHR31605:SF0">
    <property type="entry name" value="GLYCEROL-3-PHOSPHATE O-ACYLTRANSFERASE 1"/>
    <property type="match status" value="1"/>
</dbReference>
<feature type="transmembrane region" description="Helical" evidence="2">
    <location>
        <begin position="504"/>
        <end position="526"/>
    </location>
</feature>
<feature type="compositionally biased region" description="Polar residues" evidence="1">
    <location>
        <begin position="611"/>
        <end position="620"/>
    </location>
</feature>
<protein>
    <submittedName>
        <fullName evidence="4">Putative glycerol-3-phosphate acyltransferase Sct1</fullName>
    </submittedName>
</protein>
<evidence type="ECO:0000256" key="1">
    <source>
        <dbReference type="SAM" id="MobiDB-lite"/>
    </source>
</evidence>
<feature type="compositionally biased region" description="Polar residues" evidence="1">
    <location>
        <begin position="674"/>
        <end position="685"/>
    </location>
</feature>
<feature type="compositionally biased region" description="Low complexity" evidence="1">
    <location>
        <begin position="653"/>
        <end position="667"/>
    </location>
</feature>
<dbReference type="Proteomes" id="UP000799302">
    <property type="component" value="Unassembled WGS sequence"/>
</dbReference>
<dbReference type="SUPFAM" id="SSF69593">
    <property type="entry name" value="Glycerol-3-phosphate (1)-acyltransferase"/>
    <property type="match status" value="1"/>
</dbReference>
<feature type="region of interest" description="Disordered" evidence="1">
    <location>
        <begin position="593"/>
        <end position="620"/>
    </location>
</feature>
<evidence type="ECO:0000313" key="5">
    <source>
        <dbReference type="Proteomes" id="UP000799302"/>
    </source>
</evidence>
<dbReference type="GO" id="GO:0004366">
    <property type="term" value="F:glycerol-3-phosphate O-acyltransferase activity"/>
    <property type="evidence" value="ECO:0007669"/>
    <property type="project" value="TreeGrafter"/>
</dbReference>
<evidence type="ECO:0000256" key="2">
    <source>
        <dbReference type="SAM" id="Phobius"/>
    </source>
</evidence>
<dbReference type="OrthoDB" id="2427554at2759"/>
<feature type="transmembrane region" description="Helical" evidence="2">
    <location>
        <begin position="470"/>
        <end position="492"/>
    </location>
</feature>
<feature type="transmembrane region" description="Helical" evidence="2">
    <location>
        <begin position="416"/>
        <end position="438"/>
    </location>
</feature>
<evidence type="ECO:0000313" key="4">
    <source>
        <dbReference type="EMBL" id="KAF2675320.1"/>
    </source>
</evidence>
<dbReference type="GO" id="GO:0016287">
    <property type="term" value="F:glycerone-phosphate O-acyltransferase activity"/>
    <property type="evidence" value="ECO:0007669"/>
    <property type="project" value="TreeGrafter"/>
</dbReference>
<keyword evidence="4" id="KW-0808">Transferase</keyword>
<accession>A0A6A6UU23</accession>
<gene>
    <name evidence="4" type="ORF">BT63DRAFT_431158</name>
</gene>
<organism evidence="4 5">
    <name type="scientific">Microthyrium microscopicum</name>
    <dbReference type="NCBI Taxonomy" id="703497"/>
    <lineage>
        <taxon>Eukaryota</taxon>
        <taxon>Fungi</taxon>
        <taxon>Dikarya</taxon>
        <taxon>Ascomycota</taxon>
        <taxon>Pezizomycotina</taxon>
        <taxon>Dothideomycetes</taxon>
        <taxon>Dothideomycetes incertae sedis</taxon>
        <taxon>Microthyriales</taxon>
        <taxon>Microthyriaceae</taxon>
        <taxon>Microthyrium</taxon>
    </lineage>
</organism>
<evidence type="ECO:0000259" key="3">
    <source>
        <dbReference type="SMART" id="SM00563"/>
    </source>
</evidence>
<keyword evidence="2" id="KW-0812">Transmembrane</keyword>
<dbReference type="InterPro" id="IPR052744">
    <property type="entry name" value="GPAT/DAPAT"/>
</dbReference>
<keyword evidence="2" id="KW-0472">Membrane</keyword>
<dbReference type="SMART" id="SM00563">
    <property type="entry name" value="PlsC"/>
    <property type="match status" value="1"/>
</dbReference>
<dbReference type="GO" id="GO:0008654">
    <property type="term" value="P:phospholipid biosynthetic process"/>
    <property type="evidence" value="ECO:0007669"/>
    <property type="project" value="TreeGrafter"/>
</dbReference>
<sequence length="738" mass="82336">MNPFVYDIIVWIINIILDLFFREVHPRGSWRIPREGPVIFVAAPHANQFVDPILLMRVIRREAKRRVAFLTAAASMNRPFVGFMARQVGSVPVSRPQDMTKPMVGKIYLPDPDNDPLLVRGYGTNFEDPKVQEGGLLMLPTVHNEAANAEIAEVKGPEELRLKKPFYGTTAMNQLTGRDRVIPDGKHEEDVPKQFEGTPFKIAPKVDQTGVYHFVTEVLGANGCIGMFPEGGSHDRSELLPLKAGVAIMALEALAKYPDCGLKVVPCGMNYFHAHKFRSRAVLEFGAPVQISREDIESYKKGERRGAIGKTLLMIHAALKTVTINTPDYDTLMFIQAVRRLYKPKGSKITLPQVVELNRRLIEAYAAYKDDARITTLKRSVGEYNGQLLSLQIRDHQVEYAKMPYHKAIWLLVSRLVRLGLMSILVIPGLVLFAPIFILGKLISLKKAKAALAASSVKIEAKDVLATWKLLVSLAAAPAFYVFYTIILSTWYSINQVNGLIFRGIPLSIFIPLAFFFFACMSYAALRLGEVGMDMVKSLRPLLIALSPMHGSQLAALRERRQELANQVTELINTLGPEFYPNFEKKRLIHPDNFTTADDEDSSEEYGTPSEPATPTSPGFNSYHMFGNYYGDHSRHLPRNESLHNISNIGMFSSRPVTPRGPRSRSGSFGGDNNPFNGFSPLSSHGKQKEFHKNVQNSLRERGKRRKSEGGSGWNSGTSTPNSEYDGLSMSPMGKKKA</sequence>
<proteinExistence type="predicted"/>
<dbReference type="PANTHER" id="PTHR31605">
    <property type="entry name" value="GLYCEROL-3-PHOSPHATE O-ACYLTRANSFERASE 1"/>
    <property type="match status" value="1"/>
</dbReference>
<feature type="region of interest" description="Disordered" evidence="1">
    <location>
        <begin position="650"/>
        <end position="738"/>
    </location>
</feature>
<dbReference type="AlphaFoldDB" id="A0A6A6UU23"/>
<reference evidence="4" key="1">
    <citation type="journal article" date="2020" name="Stud. Mycol.">
        <title>101 Dothideomycetes genomes: a test case for predicting lifestyles and emergence of pathogens.</title>
        <authorList>
            <person name="Haridas S."/>
            <person name="Albert R."/>
            <person name="Binder M."/>
            <person name="Bloem J."/>
            <person name="Labutti K."/>
            <person name="Salamov A."/>
            <person name="Andreopoulos B."/>
            <person name="Baker S."/>
            <person name="Barry K."/>
            <person name="Bills G."/>
            <person name="Bluhm B."/>
            <person name="Cannon C."/>
            <person name="Castanera R."/>
            <person name="Culley D."/>
            <person name="Daum C."/>
            <person name="Ezra D."/>
            <person name="Gonzalez J."/>
            <person name="Henrissat B."/>
            <person name="Kuo A."/>
            <person name="Liang C."/>
            <person name="Lipzen A."/>
            <person name="Lutzoni F."/>
            <person name="Magnuson J."/>
            <person name="Mondo S."/>
            <person name="Nolan M."/>
            <person name="Ohm R."/>
            <person name="Pangilinan J."/>
            <person name="Park H.-J."/>
            <person name="Ramirez L."/>
            <person name="Alfaro M."/>
            <person name="Sun H."/>
            <person name="Tritt A."/>
            <person name="Yoshinaga Y."/>
            <person name="Zwiers L.-H."/>
            <person name="Turgeon B."/>
            <person name="Goodwin S."/>
            <person name="Spatafora J."/>
            <person name="Crous P."/>
            <person name="Grigoriev I."/>
        </authorList>
    </citation>
    <scope>NUCLEOTIDE SEQUENCE</scope>
    <source>
        <strain evidence="4">CBS 115976</strain>
    </source>
</reference>
<feature type="domain" description="Phospholipid/glycerol acyltransferase" evidence="3">
    <location>
        <begin position="39"/>
        <end position="272"/>
    </location>
</feature>
<dbReference type="InterPro" id="IPR002123">
    <property type="entry name" value="Plipid/glycerol_acylTrfase"/>
</dbReference>
<keyword evidence="4" id="KW-0012">Acyltransferase</keyword>